<dbReference type="HOGENOM" id="CLU_046133_0_0_0"/>
<dbReference type="InterPro" id="IPR036249">
    <property type="entry name" value="Thioredoxin-like_sf"/>
</dbReference>
<sequence length="406" mass="45585">MKKILLMFLLLFTMSFSADKVNIEIFTRKDCKNCVRLEEFLTELSKDRNDFTVTKYDINEDKSAREFFDEVTKKGKLVKGTPVIYLNETIIQGFDSGDTTGKDITELIESGKVKDTIPGLKVFIENYDPDNINTSYTQNTCEGDEVCAITPVADKKSYVVTLPLLNKKVDVMKYSLPSMSFILGTIDGFNPCAMWVLILFLTALIAIGDKKKMFLVAGLFILAEAVMYYLILNIWIFTWDFIGLNRVITPLVGLIGIIGGILFIKSYIKNRNEIACEVGDFEKKAKISGKIQDLAHKPFTILTGLGIITLALSVNVIEFACSIGIPQTYTKILEMNTVSFLSRQVYNLIYIIGYMIDDFVVFALALFSINKIASTGKYSKLMNLFGGILMVILGLMLIIKPEILVF</sequence>
<dbReference type="eggNOG" id="COG0785">
    <property type="taxonomic scope" value="Bacteria"/>
</dbReference>
<dbReference type="KEGG" id="str:Sterm_1633"/>
<feature type="transmembrane region" description="Helical" evidence="1">
    <location>
        <begin position="381"/>
        <end position="399"/>
    </location>
</feature>
<organism evidence="3 4">
    <name type="scientific">Sebaldella termitidis (strain ATCC 33386 / NCTC 11300)</name>
    <dbReference type="NCBI Taxonomy" id="526218"/>
    <lineage>
        <taxon>Bacteria</taxon>
        <taxon>Fusobacteriati</taxon>
        <taxon>Fusobacteriota</taxon>
        <taxon>Fusobacteriia</taxon>
        <taxon>Fusobacteriales</taxon>
        <taxon>Leptotrichiaceae</taxon>
        <taxon>Sebaldella</taxon>
    </lineage>
</organism>
<keyword evidence="1" id="KW-0472">Membrane</keyword>
<keyword evidence="1" id="KW-0812">Transmembrane</keyword>
<dbReference type="EMBL" id="CP001739">
    <property type="protein sequence ID" value="ACZ08491.1"/>
    <property type="molecule type" value="Genomic_DNA"/>
</dbReference>
<dbReference type="Proteomes" id="UP000000845">
    <property type="component" value="Chromosome"/>
</dbReference>
<gene>
    <name evidence="3" type="ordered locus">Sterm_1633</name>
</gene>
<feature type="transmembrane region" description="Helical" evidence="1">
    <location>
        <begin position="345"/>
        <end position="369"/>
    </location>
</feature>
<protein>
    <submittedName>
        <fullName evidence="3">Glutaredoxin</fullName>
    </submittedName>
</protein>
<proteinExistence type="predicted"/>
<reference evidence="3 4" key="2">
    <citation type="journal article" date="2010" name="Stand. Genomic Sci.">
        <title>Complete genome sequence of Sebaldella termitidis type strain (NCTC 11300).</title>
        <authorList>
            <person name="Harmon-Smith M."/>
            <person name="Celia L."/>
            <person name="Chertkov O."/>
            <person name="Lapidus A."/>
            <person name="Copeland A."/>
            <person name="Glavina Del Rio T."/>
            <person name="Nolan M."/>
            <person name="Lucas S."/>
            <person name="Tice H."/>
            <person name="Cheng J.F."/>
            <person name="Han C."/>
            <person name="Detter J.C."/>
            <person name="Bruce D."/>
            <person name="Goodwin L."/>
            <person name="Pitluck S."/>
            <person name="Pati A."/>
            <person name="Liolios K."/>
            <person name="Ivanova N."/>
            <person name="Mavromatis K."/>
            <person name="Mikhailova N."/>
            <person name="Chen A."/>
            <person name="Palaniappan K."/>
            <person name="Land M."/>
            <person name="Hauser L."/>
            <person name="Chang Y.J."/>
            <person name="Jeffries C.D."/>
            <person name="Brettin T."/>
            <person name="Goker M."/>
            <person name="Beck B."/>
            <person name="Bristow J."/>
            <person name="Eisen J.A."/>
            <person name="Markowitz V."/>
            <person name="Hugenholtz P."/>
            <person name="Kyrpides N.C."/>
            <person name="Klenk H.P."/>
            <person name="Chen F."/>
        </authorList>
    </citation>
    <scope>NUCLEOTIDE SEQUENCE [LARGE SCALE GENOMIC DNA]</scope>
    <source>
        <strain evidence="4">ATCC 33386 / NCTC 11300</strain>
    </source>
</reference>
<keyword evidence="4" id="KW-1185">Reference proteome</keyword>
<dbReference type="SUPFAM" id="SSF52833">
    <property type="entry name" value="Thioredoxin-like"/>
    <property type="match status" value="1"/>
</dbReference>
<dbReference type="STRING" id="526218.Sterm_1633"/>
<keyword evidence="1" id="KW-1133">Transmembrane helix</keyword>
<feature type="transmembrane region" description="Helical" evidence="1">
    <location>
        <begin position="299"/>
        <end position="325"/>
    </location>
</feature>
<feature type="chain" id="PRO_5003019837" evidence="2">
    <location>
        <begin position="19"/>
        <end position="406"/>
    </location>
</feature>
<feature type="transmembrane region" description="Helical" evidence="1">
    <location>
        <begin position="214"/>
        <end position="237"/>
    </location>
</feature>
<dbReference type="Gene3D" id="3.40.30.10">
    <property type="entry name" value="Glutaredoxin"/>
    <property type="match status" value="1"/>
</dbReference>
<feature type="transmembrane region" description="Helical" evidence="1">
    <location>
        <begin position="188"/>
        <end position="207"/>
    </location>
</feature>
<reference evidence="4" key="1">
    <citation type="submission" date="2009-09" db="EMBL/GenBank/DDBJ databases">
        <title>The complete chromosome of Sebaldella termitidis ATCC 33386.</title>
        <authorList>
            <consortium name="US DOE Joint Genome Institute (JGI-PGF)"/>
            <person name="Lucas S."/>
            <person name="Copeland A."/>
            <person name="Lapidus A."/>
            <person name="Glavina del Rio T."/>
            <person name="Dalin E."/>
            <person name="Tice H."/>
            <person name="Bruce D."/>
            <person name="Goodwin L."/>
            <person name="Pitluck S."/>
            <person name="Kyrpides N."/>
            <person name="Mavromatis K."/>
            <person name="Ivanova N."/>
            <person name="Mikhailova N."/>
            <person name="Sims D."/>
            <person name="Meincke L."/>
            <person name="Brettin T."/>
            <person name="Detter J.C."/>
            <person name="Han C."/>
            <person name="Larimer F."/>
            <person name="Land M."/>
            <person name="Hauser L."/>
            <person name="Markowitz V."/>
            <person name="Cheng J.F."/>
            <person name="Hugenholtz P."/>
            <person name="Woyke T."/>
            <person name="Wu D."/>
            <person name="Eisen J.A."/>
        </authorList>
    </citation>
    <scope>NUCLEOTIDE SEQUENCE [LARGE SCALE GENOMIC DNA]</scope>
    <source>
        <strain evidence="4">ATCC 33386 / NCTC 11300</strain>
    </source>
</reference>
<evidence type="ECO:0000256" key="2">
    <source>
        <dbReference type="SAM" id="SignalP"/>
    </source>
</evidence>
<accession>D1AIA7</accession>
<evidence type="ECO:0000313" key="4">
    <source>
        <dbReference type="Proteomes" id="UP000000845"/>
    </source>
</evidence>
<keyword evidence="2" id="KW-0732">Signal</keyword>
<dbReference type="eggNOG" id="COG0695">
    <property type="taxonomic scope" value="Bacteria"/>
</dbReference>
<feature type="transmembrane region" description="Helical" evidence="1">
    <location>
        <begin position="243"/>
        <end position="264"/>
    </location>
</feature>
<name>D1AIA7_SEBTE</name>
<evidence type="ECO:0000256" key="1">
    <source>
        <dbReference type="SAM" id="Phobius"/>
    </source>
</evidence>
<evidence type="ECO:0000313" key="3">
    <source>
        <dbReference type="EMBL" id="ACZ08491.1"/>
    </source>
</evidence>
<dbReference type="AlphaFoldDB" id="D1AIA7"/>
<feature type="signal peptide" evidence="2">
    <location>
        <begin position="1"/>
        <end position="18"/>
    </location>
</feature>
<dbReference type="RefSeq" id="WP_012861087.1">
    <property type="nucleotide sequence ID" value="NC_013517.1"/>
</dbReference>
<dbReference type="PROSITE" id="PS51354">
    <property type="entry name" value="GLUTAREDOXIN_2"/>
    <property type="match status" value="1"/>
</dbReference>